<keyword evidence="3" id="KW-0175">Coiled coil</keyword>
<organism evidence="6 7">
    <name type="scientific">Jimgerdemannia flammicorona</name>
    <dbReference type="NCBI Taxonomy" id="994334"/>
    <lineage>
        <taxon>Eukaryota</taxon>
        <taxon>Fungi</taxon>
        <taxon>Fungi incertae sedis</taxon>
        <taxon>Mucoromycota</taxon>
        <taxon>Mucoromycotina</taxon>
        <taxon>Endogonomycetes</taxon>
        <taxon>Endogonales</taxon>
        <taxon>Endogonaceae</taxon>
        <taxon>Jimgerdemannia</taxon>
    </lineage>
</organism>
<dbReference type="GO" id="GO:0005634">
    <property type="term" value="C:nucleus"/>
    <property type="evidence" value="ECO:0007669"/>
    <property type="project" value="TreeGrafter"/>
</dbReference>
<dbReference type="GO" id="GO:0005524">
    <property type="term" value="F:ATP binding"/>
    <property type="evidence" value="ECO:0007669"/>
    <property type="project" value="UniProtKB-KW"/>
</dbReference>
<dbReference type="Gene3D" id="3.40.50.300">
    <property type="entry name" value="P-loop containing nucleotide triphosphate hydrolases"/>
    <property type="match status" value="3"/>
</dbReference>
<dbReference type="Proteomes" id="UP000274822">
    <property type="component" value="Unassembled WGS sequence"/>
</dbReference>
<dbReference type="GO" id="GO:0030970">
    <property type="term" value="P:retrograde protein transport, ER to cytosol"/>
    <property type="evidence" value="ECO:0007669"/>
    <property type="project" value="TreeGrafter"/>
</dbReference>
<feature type="domain" description="AAA+ ATPase" evidence="5">
    <location>
        <begin position="173"/>
        <end position="337"/>
    </location>
</feature>
<evidence type="ECO:0000313" key="7">
    <source>
        <dbReference type="Proteomes" id="UP000274822"/>
    </source>
</evidence>
<feature type="region of interest" description="Disordered" evidence="4">
    <location>
        <begin position="384"/>
        <end position="410"/>
    </location>
</feature>
<reference evidence="6 7" key="1">
    <citation type="journal article" date="2018" name="New Phytol.">
        <title>Phylogenomics of Endogonaceae and evolution of mycorrhizas within Mucoromycota.</title>
        <authorList>
            <person name="Chang Y."/>
            <person name="Desiro A."/>
            <person name="Na H."/>
            <person name="Sandor L."/>
            <person name="Lipzen A."/>
            <person name="Clum A."/>
            <person name="Barry K."/>
            <person name="Grigoriev I.V."/>
            <person name="Martin F.M."/>
            <person name="Stajich J.E."/>
            <person name="Smith M.E."/>
            <person name="Bonito G."/>
            <person name="Spatafora J.W."/>
        </authorList>
    </citation>
    <scope>NUCLEOTIDE SEQUENCE [LARGE SCALE GENOMIC DNA]</scope>
    <source>
        <strain evidence="6 7">AD002</strain>
    </source>
</reference>
<dbReference type="InterPro" id="IPR041569">
    <property type="entry name" value="AAA_lid_3"/>
</dbReference>
<evidence type="ECO:0000256" key="4">
    <source>
        <dbReference type="SAM" id="MobiDB-lite"/>
    </source>
</evidence>
<evidence type="ECO:0000256" key="1">
    <source>
        <dbReference type="ARBA" id="ARBA00022741"/>
    </source>
</evidence>
<dbReference type="Gene3D" id="1.10.8.60">
    <property type="match status" value="2"/>
</dbReference>
<dbReference type="PRINTS" id="PR00830">
    <property type="entry name" value="ENDOLAPTASE"/>
</dbReference>
<keyword evidence="1" id="KW-0547">Nucleotide-binding</keyword>
<dbReference type="Pfam" id="PF00004">
    <property type="entry name" value="AAA"/>
    <property type="match status" value="3"/>
</dbReference>
<keyword evidence="7" id="KW-1185">Reference proteome</keyword>
<dbReference type="FunFam" id="3.40.50.300:FF:001025">
    <property type="entry name" value="ATPase family, AAA domain-containing 2B"/>
    <property type="match status" value="1"/>
</dbReference>
<dbReference type="SMART" id="SM00382">
    <property type="entry name" value="AAA"/>
    <property type="match status" value="2"/>
</dbReference>
<feature type="region of interest" description="Disordered" evidence="4">
    <location>
        <begin position="436"/>
        <end position="456"/>
    </location>
</feature>
<dbReference type="PANTHER" id="PTHR23077:SF194">
    <property type="entry name" value="ATPASE FAMILY GENE 2 PROTEIN HOMOLOG B"/>
    <property type="match status" value="1"/>
</dbReference>
<evidence type="ECO:0000256" key="2">
    <source>
        <dbReference type="ARBA" id="ARBA00022840"/>
    </source>
</evidence>
<dbReference type="AlphaFoldDB" id="A0A433QQP6"/>
<dbReference type="InterPro" id="IPR003959">
    <property type="entry name" value="ATPase_AAA_core"/>
</dbReference>
<dbReference type="GO" id="GO:0051228">
    <property type="term" value="P:mitotic spindle disassembly"/>
    <property type="evidence" value="ECO:0007669"/>
    <property type="project" value="TreeGrafter"/>
</dbReference>
<proteinExistence type="predicted"/>
<dbReference type="PANTHER" id="PTHR23077">
    <property type="entry name" value="AAA-FAMILY ATPASE"/>
    <property type="match status" value="1"/>
</dbReference>
<feature type="domain" description="AAA+ ATPase" evidence="5">
    <location>
        <begin position="481"/>
        <end position="639"/>
    </location>
</feature>
<dbReference type="CDD" id="cd19511">
    <property type="entry name" value="RecA-like_CDC48_r2-like"/>
    <property type="match status" value="1"/>
</dbReference>
<comment type="caution">
    <text evidence="6">The sequence shown here is derived from an EMBL/GenBank/DDBJ whole genome shotgun (WGS) entry which is preliminary data.</text>
</comment>
<sequence>MMTEGVRYTCRIWPSRSLPDHVVQVDTLITTSVTPAPIDMSKCTIVSIPSPRPAVHVIVSVELQNESEELQKQDIGFLFKSATEEAKLNIISTIPFIHHVQITPATRIILHIPSQSDLANSVASSLVSLSLDAIKRSGAPSLPGLESAYDALLEVVSYPLVYPDLIRALGIECPKGVLLYGPPGVGKTFLVSSIAQACNAKLVTIHGPEVYSPYIGESEEKLRSKFDQAKALAVEEMVSVILFIDELVRADLHLIPFFSPTTLTTLRSISQDSLTPHRATAQPHESRVVAQLLTLMDGVTSRGRVVVVAATNRQNAIDPALRRPGRFDREIAIDPPSELTRLRILSSQTRTMPLADDVDMGKSSLLPLLCHSRCLTAFIHQQPSRPRPRDEWLRGRGSGGTMPRGGYGRRASECNGRGWYGGSGRDARFPARHGARRAVDTAGGASRGGNDAVGRRGRKLRQAVEWPIKHRATFERLGLRPPRGILLYGPPGCSKTTLVKVIASTSGASFLSVNSAQLYSPYVGDSEKISRYIPLISVICQRFVSKVRSTFQKARSAFPSVIFFDEIDAIVGKRNLGYGSGSGDNVQERVLSMLLNEMDGVESATSVLVVGATNRPDMLDAALLRPGRFDRLVYVPPPDFTARLQILQIHTRNTPLSEDVDLEALAGQTDMYTGADIENLCREAAIITLRAMREAACVEMRHFADALLVVRPSLTREMLRQYEVMREKY</sequence>
<dbReference type="PROSITE" id="PS00674">
    <property type="entry name" value="AAA"/>
    <property type="match status" value="2"/>
</dbReference>
<dbReference type="GO" id="GO:0034098">
    <property type="term" value="C:VCP-NPL4-UFD1 AAA ATPase complex"/>
    <property type="evidence" value="ECO:0007669"/>
    <property type="project" value="TreeGrafter"/>
</dbReference>
<dbReference type="FunFam" id="1.10.8.60:FF:000038">
    <property type="entry name" value="spermatogenesis-associated protein 5-like protein 1"/>
    <property type="match status" value="1"/>
</dbReference>
<dbReference type="GO" id="GO:0097352">
    <property type="term" value="P:autophagosome maturation"/>
    <property type="evidence" value="ECO:0007669"/>
    <property type="project" value="TreeGrafter"/>
</dbReference>
<evidence type="ECO:0000259" key="5">
    <source>
        <dbReference type="SMART" id="SM00382"/>
    </source>
</evidence>
<feature type="compositionally biased region" description="Gly residues" evidence="4">
    <location>
        <begin position="396"/>
        <end position="408"/>
    </location>
</feature>
<dbReference type="InterPro" id="IPR050168">
    <property type="entry name" value="AAA_ATPase_domain"/>
</dbReference>
<protein>
    <recommendedName>
        <fullName evidence="5">AAA+ ATPase domain-containing protein</fullName>
    </recommendedName>
</protein>
<evidence type="ECO:0000313" key="6">
    <source>
        <dbReference type="EMBL" id="RUS32091.1"/>
    </source>
</evidence>
<dbReference type="SUPFAM" id="SSF52540">
    <property type="entry name" value="P-loop containing nucleoside triphosphate hydrolases"/>
    <property type="match status" value="2"/>
</dbReference>
<dbReference type="InterPro" id="IPR003593">
    <property type="entry name" value="AAA+_ATPase"/>
</dbReference>
<dbReference type="GO" id="GO:0005829">
    <property type="term" value="C:cytosol"/>
    <property type="evidence" value="ECO:0007669"/>
    <property type="project" value="TreeGrafter"/>
</dbReference>
<dbReference type="GO" id="GO:0031593">
    <property type="term" value="F:polyubiquitin modification-dependent protein binding"/>
    <property type="evidence" value="ECO:0007669"/>
    <property type="project" value="TreeGrafter"/>
</dbReference>
<dbReference type="Pfam" id="PF17862">
    <property type="entry name" value="AAA_lid_3"/>
    <property type="match status" value="1"/>
</dbReference>
<evidence type="ECO:0000256" key="3">
    <source>
        <dbReference type="ARBA" id="ARBA00023054"/>
    </source>
</evidence>
<dbReference type="InterPro" id="IPR027417">
    <property type="entry name" value="P-loop_NTPase"/>
</dbReference>
<accession>A0A433QQP6</accession>
<dbReference type="EMBL" id="RBNJ01002331">
    <property type="protein sequence ID" value="RUS32091.1"/>
    <property type="molecule type" value="Genomic_DNA"/>
</dbReference>
<name>A0A433QQP6_9FUNG</name>
<keyword evidence="2" id="KW-0067">ATP-binding</keyword>
<dbReference type="InterPro" id="IPR003960">
    <property type="entry name" value="ATPase_AAA_CS"/>
</dbReference>
<gene>
    <name evidence="6" type="ORF">BC938DRAFT_476315</name>
</gene>
<dbReference type="GO" id="GO:0016887">
    <property type="term" value="F:ATP hydrolysis activity"/>
    <property type="evidence" value="ECO:0007669"/>
    <property type="project" value="InterPro"/>
</dbReference>